<accession>A0ABV8ETU7</accession>
<keyword evidence="3" id="KW-1185">Reference proteome</keyword>
<dbReference type="SUPFAM" id="SSF56059">
    <property type="entry name" value="Glutathione synthetase ATP-binding domain-like"/>
    <property type="match status" value="1"/>
</dbReference>
<dbReference type="Proteomes" id="UP001595698">
    <property type="component" value="Unassembled WGS sequence"/>
</dbReference>
<dbReference type="RefSeq" id="WP_386186802.1">
    <property type="nucleotide sequence ID" value="NZ_JBHSBC010000001.1"/>
</dbReference>
<feature type="domain" description="MvdD-like pre-ATP grasp" evidence="1">
    <location>
        <begin position="4"/>
        <end position="121"/>
    </location>
</feature>
<dbReference type="InterPro" id="IPR048936">
    <property type="entry name" value="MvdD-like_ATPgrasp"/>
</dbReference>
<gene>
    <name evidence="2" type="primary">tgmB</name>
    <name evidence="2" type="ORF">ACFOYY_00705</name>
</gene>
<dbReference type="EMBL" id="JBHSBC010000001">
    <property type="protein sequence ID" value="MFC3978625.1"/>
    <property type="molecule type" value="Genomic_DNA"/>
</dbReference>
<protein>
    <submittedName>
        <fullName evidence="2">ATP-grasp ribosomal peptide maturase</fullName>
    </submittedName>
</protein>
<dbReference type="Pfam" id="PF21068">
    <property type="entry name" value="ATPgraspMvdD"/>
    <property type="match status" value="1"/>
</dbReference>
<evidence type="ECO:0000313" key="3">
    <source>
        <dbReference type="Proteomes" id="UP001595698"/>
    </source>
</evidence>
<sequence>MPQTVLVITSAEDLTANMVIEALNERRVQVVRVNPADIGAELVFSAVIGDGREEWAGRLRTPSRDIALEKVGAVYYRRPHPFSARFTRLSVTAQKFSATEAQYGLGGILNNLHGVVYVNHPAANSRADYKPAQLQAAARLGLSIPPTLITNDVEQARRFAAEHGPVIYKSFRGAPSTSEGCSAIWTQRVAEHTLDDSLSVTAHLFQKEVRKSSDARVTVIGRRVFASRITTPDGALDWRSGDWEQLAHEPIDVPEQVREALYAYLDHFGLVFGCFDFALEAVDGQDSEAWIFIECNPNGQWAWLPDADAMAHAFADVILKGWWS</sequence>
<comment type="caution">
    <text evidence="2">The sequence shown here is derived from an EMBL/GenBank/DDBJ whole genome shotgun (WGS) entry which is preliminary data.</text>
</comment>
<dbReference type="NCBIfam" id="TIGR04187">
    <property type="entry name" value="GRASP_SAV_5884"/>
    <property type="match status" value="1"/>
</dbReference>
<organism evidence="2 3">
    <name type="scientific">Streptosporangium jomthongense</name>
    <dbReference type="NCBI Taxonomy" id="1193683"/>
    <lineage>
        <taxon>Bacteria</taxon>
        <taxon>Bacillati</taxon>
        <taxon>Actinomycetota</taxon>
        <taxon>Actinomycetes</taxon>
        <taxon>Streptosporangiales</taxon>
        <taxon>Streptosporangiaceae</taxon>
        <taxon>Streptosporangium</taxon>
    </lineage>
</organism>
<proteinExistence type="predicted"/>
<reference evidence="3" key="1">
    <citation type="journal article" date="2019" name="Int. J. Syst. Evol. Microbiol.">
        <title>The Global Catalogue of Microorganisms (GCM) 10K type strain sequencing project: providing services to taxonomists for standard genome sequencing and annotation.</title>
        <authorList>
            <consortium name="The Broad Institute Genomics Platform"/>
            <consortium name="The Broad Institute Genome Sequencing Center for Infectious Disease"/>
            <person name="Wu L."/>
            <person name="Ma J."/>
        </authorList>
    </citation>
    <scope>NUCLEOTIDE SEQUENCE [LARGE SCALE GENOMIC DNA]</scope>
    <source>
        <strain evidence="3">TBRC 7912</strain>
    </source>
</reference>
<dbReference type="InterPro" id="IPR026449">
    <property type="entry name" value="GRASP_SAV_5884"/>
</dbReference>
<dbReference type="PANTHER" id="PTHR21621:SF0">
    <property type="entry name" value="BETA-CITRYLGLUTAMATE SYNTHASE B-RELATED"/>
    <property type="match status" value="1"/>
</dbReference>
<name>A0ABV8ETU7_9ACTN</name>
<dbReference type="Gene3D" id="3.30.470.20">
    <property type="entry name" value="ATP-grasp fold, B domain"/>
    <property type="match status" value="1"/>
</dbReference>
<dbReference type="PANTHER" id="PTHR21621">
    <property type="entry name" value="RIBOSOMAL PROTEIN S6 MODIFICATION PROTEIN"/>
    <property type="match status" value="1"/>
</dbReference>
<evidence type="ECO:0000259" key="1">
    <source>
        <dbReference type="Pfam" id="PF21068"/>
    </source>
</evidence>
<evidence type="ECO:0000313" key="2">
    <source>
        <dbReference type="EMBL" id="MFC3978625.1"/>
    </source>
</evidence>